<dbReference type="GO" id="GO:0003700">
    <property type="term" value="F:DNA-binding transcription factor activity"/>
    <property type="evidence" value="ECO:0007669"/>
    <property type="project" value="InterPro"/>
</dbReference>
<reference evidence="5 6" key="2">
    <citation type="journal article" date="2013" name="Genome Announc.">
        <title>Genome Sequence of Growth-Improving Paenibacillus mucilaginosus Strain KNP414.</title>
        <authorList>
            <person name="Lu J.J."/>
            <person name="Wang J.F."/>
            <person name="Hu X.F."/>
        </authorList>
    </citation>
    <scope>NUCLEOTIDE SEQUENCE [LARGE SCALE GENOMIC DNA]</scope>
    <source>
        <strain evidence="5 6">KNP414</strain>
    </source>
</reference>
<proteinExistence type="predicted"/>
<keyword evidence="3" id="KW-0804">Transcription</keyword>
<dbReference type="Proteomes" id="UP000006620">
    <property type="component" value="Chromosome"/>
</dbReference>
<dbReference type="AlphaFoldDB" id="F8FQJ1"/>
<accession>F8FQJ1</accession>
<dbReference type="PROSITE" id="PS01124">
    <property type="entry name" value="HTH_ARAC_FAMILY_2"/>
    <property type="match status" value="1"/>
</dbReference>
<dbReference type="RefSeq" id="WP_013915508.1">
    <property type="nucleotide sequence ID" value="NC_015690.1"/>
</dbReference>
<dbReference type="Gene3D" id="1.10.10.60">
    <property type="entry name" value="Homeodomain-like"/>
    <property type="match status" value="2"/>
</dbReference>
<gene>
    <name evidence="5" type="ordered locus">KNP414_01784</name>
</gene>
<evidence type="ECO:0000313" key="6">
    <source>
        <dbReference type="Proteomes" id="UP000006620"/>
    </source>
</evidence>
<dbReference type="Pfam" id="PF12833">
    <property type="entry name" value="HTH_18"/>
    <property type="match status" value="1"/>
</dbReference>
<dbReference type="SMART" id="SM00342">
    <property type="entry name" value="HTH_ARAC"/>
    <property type="match status" value="1"/>
</dbReference>
<dbReference type="HOGENOM" id="CLU_000445_88_6_9"/>
<dbReference type="InterPro" id="IPR037923">
    <property type="entry name" value="HTH-like"/>
</dbReference>
<dbReference type="Gene3D" id="2.60.120.10">
    <property type="entry name" value="Jelly Rolls"/>
    <property type="match status" value="1"/>
</dbReference>
<dbReference type="PANTHER" id="PTHR43280:SF30">
    <property type="entry name" value="MMSAB OPERON REGULATORY PROTEIN"/>
    <property type="match status" value="1"/>
</dbReference>
<feature type="domain" description="HTH araC/xylS-type" evidence="4">
    <location>
        <begin position="179"/>
        <end position="277"/>
    </location>
</feature>
<dbReference type="GO" id="GO:0043565">
    <property type="term" value="F:sequence-specific DNA binding"/>
    <property type="evidence" value="ECO:0007669"/>
    <property type="project" value="InterPro"/>
</dbReference>
<keyword evidence="1" id="KW-0805">Transcription regulation</keyword>
<dbReference type="InterPro" id="IPR003313">
    <property type="entry name" value="AraC-bd"/>
</dbReference>
<name>F8FQJ1_PAEMK</name>
<dbReference type="InterPro" id="IPR014710">
    <property type="entry name" value="RmlC-like_jellyroll"/>
</dbReference>
<evidence type="ECO:0000256" key="1">
    <source>
        <dbReference type="ARBA" id="ARBA00023015"/>
    </source>
</evidence>
<evidence type="ECO:0000256" key="3">
    <source>
        <dbReference type="ARBA" id="ARBA00023163"/>
    </source>
</evidence>
<dbReference type="InterPro" id="IPR018060">
    <property type="entry name" value="HTH_AraC"/>
</dbReference>
<dbReference type="InterPro" id="IPR020449">
    <property type="entry name" value="Tscrpt_reg_AraC-type_HTH"/>
</dbReference>
<dbReference type="KEGG" id="pms:KNP414_01784"/>
<protein>
    <submittedName>
        <fullName evidence="5">Transcriptional regulator</fullName>
    </submittedName>
</protein>
<keyword evidence="2" id="KW-0238">DNA-binding</keyword>
<dbReference type="EMBL" id="CP002869">
    <property type="protein sequence ID" value="AEI40346.1"/>
    <property type="molecule type" value="Genomic_DNA"/>
</dbReference>
<dbReference type="Pfam" id="PF02311">
    <property type="entry name" value="AraC_binding"/>
    <property type="match status" value="1"/>
</dbReference>
<reference evidence="6" key="1">
    <citation type="submission" date="2011-06" db="EMBL/GenBank/DDBJ databases">
        <title>Complete genome sequence of Paenibacillus mucilaginosus KNP414.</title>
        <authorList>
            <person name="Wang J."/>
            <person name="Hu S."/>
            <person name="Hu X."/>
            <person name="Zhang B."/>
            <person name="Dong D."/>
            <person name="Zhang S."/>
            <person name="Zhao K."/>
            <person name="Wu D."/>
        </authorList>
    </citation>
    <scope>NUCLEOTIDE SEQUENCE [LARGE SCALE GENOMIC DNA]</scope>
    <source>
        <strain evidence="6">KNP414</strain>
    </source>
</reference>
<dbReference type="SUPFAM" id="SSF46689">
    <property type="entry name" value="Homeodomain-like"/>
    <property type="match status" value="2"/>
</dbReference>
<dbReference type="SUPFAM" id="SSF51215">
    <property type="entry name" value="Regulatory protein AraC"/>
    <property type="match status" value="1"/>
</dbReference>
<dbReference type="PRINTS" id="PR00032">
    <property type="entry name" value="HTHARAC"/>
</dbReference>
<dbReference type="PROSITE" id="PS00041">
    <property type="entry name" value="HTH_ARAC_FAMILY_1"/>
    <property type="match status" value="1"/>
</dbReference>
<dbReference type="PANTHER" id="PTHR43280">
    <property type="entry name" value="ARAC-FAMILY TRANSCRIPTIONAL REGULATOR"/>
    <property type="match status" value="1"/>
</dbReference>
<evidence type="ECO:0000256" key="2">
    <source>
        <dbReference type="ARBA" id="ARBA00023125"/>
    </source>
</evidence>
<dbReference type="InterPro" id="IPR018062">
    <property type="entry name" value="HTH_AraC-typ_CS"/>
</dbReference>
<organism evidence="5 6">
    <name type="scientific">Paenibacillus mucilaginosus (strain KNP414)</name>
    <dbReference type="NCBI Taxonomy" id="1036673"/>
    <lineage>
        <taxon>Bacteria</taxon>
        <taxon>Bacillati</taxon>
        <taxon>Bacillota</taxon>
        <taxon>Bacilli</taxon>
        <taxon>Bacillales</taxon>
        <taxon>Paenibacillaceae</taxon>
        <taxon>Paenibacillus</taxon>
    </lineage>
</organism>
<evidence type="ECO:0000313" key="5">
    <source>
        <dbReference type="EMBL" id="AEI40346.1"/>
    </source>
</evidence>
<dbReference type="PATRIC" id="fig|1036673.3.peg.1588"/>
<dbReference type="InterPro" id="IPR009057">
    <property type="entry name" value="Homeodomain-like_sf"/>
</dbReference>
<evidence type="ECO:0000259" key="4">
    <source>
        <dbReference type="PROSITE" id="PS01124"/>
    </source>
</evidence>
<sequence length="277" mass="32004">MDYEFLNGFSPKLLDVVVRDAAFWAQSDYRLLRERTRLHILAFVHRGEGTLSVDGKEWRLRPHTLFQVWPGQRMQIVTSREQPVCFYSVHYQYGLLQWEGVKAQWREAEGPLPFGDLLAGMGSPELHEVFERMYRVWGGKDAGYEWEVKVRFLEAVRLAAAGGVMSRSAEDADGAAAVREAISYMKTHYQQELSRDLMAQHVGLSPAYFSSLFKKQTGTSPIRYLNRLRLDRAKQLLRQSGMPVKQVSEEVGFVDSFYFTRLFTKETGMSPREYRKA</sequence>